<proteinExistence type="predicted"/>
<dbReference type="EMBL" id="FCOC02000023">
    <property type="protein sequence ID" value="SAL49989.1"/>
    <property type="molecule type" value="Genomic_DNA"/>
</dbReference>
<evidence type="ECO:0000313" key="2">
    <source>
        <dbReference type="EMBL" id="SAL49989.1"/>
    </source>
</evidence>
<dbReference type="AlphaFoldDB" id="A0A158I164"/>
<gene>
    <name evidence="2" type="ORF">AWB64_05263</name>
</gene>
<dbReference type="Proteomes" id="UP000054893">
    <property type="component" value="Unassembled WGS sequence"/>
</dbReference>
<reference evidence="2 3" key="1">
    <citation type="submission" date="2016-01" db="EMBL/GenBank/DDBJ databases">
        <authorList>
            <person name="Oliw E.H."/>
        </authorList>
    </citation>
    <scope>NUCLEOTIDE SEQUENCE [LARGE SCALE GENOMIC DNA]</scope>
    <source>
        <strain evidence="2">LMG 22029</strain>
    </source>
</reference>
<feature type="compositionally biased region" description="Basic and acidic residues" evidence="1">
    <location>
        <begin position="114"/>
        <end position="126"/>
    </location>
</feature>
<evidence type="ECO:0000313" key="3">
    <source>
        <dbReference type="Proteomes" id="UP000054893"/>
    </source>
</evidence>
<name>A0A158I164_CABSO</name>
<sequence>MEELTKAVKSSEARTGLGKLVRQVLETHEDLLIEQNGEVVAKLTVTQPVSYVALVRLKVPEAREGWSKLLESVIRGARRFFVLKLYPETKVYLVRHDAYKNQFSERYVAEARKVPQKQEKKARETYRTTVRVRTRRTADPES</sequence>
<organism evidence="2 3">
    <name type="scientific">Caballeronia sordidicola</name>
    <name type="common">Burkholderia sordidicola</name>
    <dbReference type="NCBI Taxonomy" id="196367"/>
    <lineage>
        <taxon>Bacteria</taxon>
        <taxon>Pseudomonadati</taxon>
        <taxon>Pseudomonadota</taxon>
        <taxon>Betaproteobacteria</taxon>
        <taxon>Burkholderiales</taxon>
        <taxon>Burkholderiaceae</taxon>
        <taxon>Caballeronia</taxon>
    </lineage>
</organism>
<dbReference type="Gene3D" id="3.40.1620.10">
    <property type="entry name" value="YefM-like domain"/>
    <property type="match status" value="1"/>
</dbReference>
<accession>A0A158I164</accession>
<dbReference type="RefSeq" id="WP_060858270.1">
    <property type="nucleotide sequence ID" value="NZ_FCOC02000023.1"/>
</dbReference>
<evidence type="ECO:0000256" key="1">
    <source>
        <dbReference type="SAM" id="MobiDB-lite"/>
    </source>
</evidence>
<protein>
    <submittedName>
        <fullName evidence="2">Phd_YefM</fullName>
    </submittedName>
</protein>
<feature type="region of interest" description="Disordered" evidence="1">
    <location>
        <begin position="114"/>
        <end position="142"/>
    </location>
</feature>